<evidence type="ECO:0008006" key="3">
    <source>
        <dbReference type="Google" id="ProtNLM"/>
    </source>
</evidence>
<dbReference type="Gene3D" id="3.10.20.30">
    <property type="match status" value="1"/>
</dbReference>
<sequence>MSTGTATVRVELFGVPQLLTGRRQVEVPGRTLREVAGALAREFPALAGSVVDPATGWINGGYLFVVDGRFTRDPSCPVGPESSVLLVSAQAGGAS</sequence>
<evidence type="ECO:0000313" key="1">
    <source>
        <dbReference type="EMBL" id="MCM8750330.1"/>
    </source>
</evidence>
<name>A0AA42BBY6_9BACT</name>
<gene>
    <name evidence="1" type="ORF">NET02_14345</name>
</gene>
<dbReference type="Proteomes" id="UP001165306">
    <property type="component" value="Unassembled WGS sequence"/>
</dbReference>
<keyword evidence="2" id="KW-1185">Reference proteome</keyword>
<evidence type="ECO:0000313" key="2">
    <source>
        <dbReference type="Proteomes" id="UP001165306"/>
    </source>
</evidence>
<dbReference type="AlphaFoldDB" id="A0AA42BBY6"/>
<dbReference type="SUPFAM" id="SSF54285">
    <property type="entry name" value="MoaD/ThiS"/>
    <property type="match status" value="1"/>
</dbReference>
<comment type="caution">
    <text evidence="1">The sequence shown here is derived from an EMBL/GenBank/DDBJ whole genome shotgun (WGS) entry which is preliminary data.</text>
</comment>
<proteinExistence type="predicted"/>
<protein>
    <recommendedName>
        <fullName evidence="3">MoaD/ThiS family protein</fullName>
    </recommendedName>
</protein>
<reference evidence="1" key="1">
    <citation type="submission" date="2022-06" db="EMBL/GenBank/DDBJ databases">
        <title>CFH 74404 Thermomicrobiaceae sp.</title>
        <authorList>
            <person name="Ming H."/>
            <person name="Li W.-J."/>
            <person name="Zhao Z."/>
        </authorList>
    </citation>
    <scope>NUCLEOTIDE SEQUENCE</scope>
    <source>
        <strain evidence="1">CFH 74404</strain>
    </source>
</reference>
<dbReference type="InterPro" id="IPR016155">
    <property type="entry name" value="Mopterin_synth/thiamin_S_b"/>
</dbReference>
<organism evidence="1 2">
    <name type="scientific">Thermalbibacter longus</name>
    <dbReference type="NCBI Taxonomy" id="2951981"/>
    <lineage>
        <taxon>Bacteria</taxon>
        <taxon>Pseudomonadati</taxon>
        <taxon>Thermomicrobiota</taxon>
        <taxon>Thermomicrobia</taxon>
        <taxon>Thermomicrobiales</taxon>
        <taxon>Thermomicrobiaceae</taxon>
        <taxon>Thermalbibacter</taxon>
    </lineage>
</organism>
<dbReference type="InterPro" id="IPR012675">
    <property type="entry name" value="Beta-grasp_dom_sf"/>
</dbReference>
<dbReference type="EMBL" id="JAMSLR010000013">
    <property type="protein sequence ID" value="MCM8750330.1"/>
    <property type="molecule type" value="Genomic_DNA"/>
</dbReference>
<dbReference type="RefSeq" id="WP_284058119.1">
    <property type="nucleotide sequence ID" value="NZ_JAMSLR010000013.1"/>
</dbReference>
<accession>A0AA42BBY6</accession>